<feature type="signal peptide" evidence="1">
    <location>
        <begin position="1"/>
        <end position="28"/>
    </location>
</feature>
<dbReference type="AlphaFoldDB" id="A0A914LKC5"/>
<evidence type="ECO:0000313" key="3">
    <source>
        <dbReference type="WBParaSite" id="Minc3s00601g14928"/>
    </source>
</evidence>
<dbReference type="WBParaSite" id="Minc3s00601g14928">
    <property type="protein sequence ID" value="Minc3s00601g14928"/>
    <property type="gene ID" value="Minc3s00601g14928"/>
</dbReference>
<protein>
    <submittedName>
        <fullName evidence="3">Uncharacterized protein</fullName>
    </submittedName>
</protein>
<keyword evidence="1" id="KW-0732">Signal</keyword>
<proteinExistence type="predicted"/>
<organism evidence="2 3">
    <name type="scientific">Meloidogyne incognita</name>
    <name type="common">Southern root-knot nematode worm</name>
    <name type="synonym">Oxyuris incognita</name>
    <dbReference type="NCBI Taxonomy" id="6306"/>
    <lineage>
        <taxon>Eukaryota</taxon>
        <taxon>Metazoa</taxon>
        <taxon>Ecdysozoa</taxon>
        <taxon>Nematoda</taxon>
        <taxon>Chromadorea</taxon>
        <taxon>Rhabditida</taxon>
        <taxon>Tylenchina</taxon>
        <taxon>Tylenchomorpha</taxon>
        <taxon>Tylenchoidea</taxon>
        <taxon>Meloidogynidae</taxon>
        <taxon>Meloidogyninae</taxon>
        <taxon>Meloidogyne</taxon>
        <taxon>Meloidogyne incognita group</taxon>
    </lineage>
</organism>
<dbReference type="Proteomes" id="UP000887563">
    <property type="component" value="Unplaced"/>
</dbReference>
<reference evidence="3" key="1">
    <citation type="submission" date="2022-11" db="UniProtKB">
        <authorList>
            <consortium name="WormBaseParasite"/>
        </authorList>
    </citation>
    <scope>IDENTIFICATION</scope>
</reference>
<name>A0A914LKC5_MELIC</name>
<sequence length="233" mass="26290">MKFFKFTGPACCLHGWFGLIMFFFKDDGAMVEQLCLVGGCVAGTTSALCRIGGSQQSSSICSSTFVYMGTTDVCNMAGSIWSSNMENMDNDLLGARQQWWLQLVANMVFNNMLGRYDFGPVQNWWQSTIFINLLFDLRLHGCVQQDVCNMAGSIWSSNMENMDNDLVGKTVLVNNGGCNWWQTWSSTTCLVRFIHFFKLKNFAKNAHASPAFLHLFFCCPCPLSDFSFHHFLT</sequence>
<keyword evidence="2" id="KW-1185">Reference proteome</keyword>
<feature type="chain" id="PRO_5038080869" evidence="1">
    <location>
        <begin position="29"/>
        <end position="233"/>
    </location>
</feature>
<evidence type="ECO:0000256" key="1">
    <source>
        <dbReference type="SAM" id="SignalP"/>
    </source>
</evidence>
<accession>A0A914LKC5</accession>
<evidence type="ECO:0000313" key="2">
    <source>
        <dbReference type="Proteomes" id="UP000887563"/>
    </source>
</evidence>